<evidence type="ECO:0008006" key="3">
    <source>
        <dbReference type="Google" id="ProtNLM"/>
    </source>
</evidence>
<dbReference type="EMBL" id="BAABFR010000072">
    <property type="protein sequence ID" value="GAA4399657.1"/>
    <property type="molecule type" value="Genomic_DNA"/>
</dbReference>
<dbReference type="Proteomes" id="UP001500635">
    <property type="component" value="Unassembled WGS sequence"/>
</dbReference>
<protein>
    <recommendedName>
        <fullName evidence="3">Tail assembly chaperone</fullName>
    </recommendedName>
</protein>
<proteinExistence type="predicted"/>
<keyword evidence="2" id="KW-1185">Reference proteome</keyword>
<comment type="caution">
    <text evidence="1">The sequence shown here is derived from an EMBL/GenBank/DDBJ whole genome shotgun (WGS) entry which is preliminary data.</text>
</comment>
<organism evidence="1 2">
    <name type="scientific">Tsukamurella soli</name>
    <dbReference type="NCBI Taxonomy" id="644556"/>
    <lineage>
        <taxon>Bacteria</taxon>
        <taxon>Bacillati</taxon>
        <taxon>Actinomycetota</taxon>
        <taxon>Actinomycetes</taxon>
        <taxon>Mycobacteriales</taxon>
        <taxon>Tsukamurellaceae</taxon>
        <taxon>Tsukamurella</taxon>
    </lineage>
</organism>
<name>A0ABP8K2X1_9ACTN</name>
<sequence length="100" mass="11439">MTAHRFSALRAEVPPREFELDLDEERKLTVPIPTGQQLLDYAAAATRQEQYKALLGGDFQEVWDFFMSRDHRLWPLFWKAFEEFVFGNGAGEVEGGSQGS</sequence>
<evidence type="ECO:0000313" key="1">
    <source>
        <dbReference type="EMBL" id="GAA4399657.1"/>
    </source>
</evidence>
<reference evidence="2" key="1">
    <citation type="journal article" date="2019" name="Int. J. Syst. Evol. Microbiol.">
        <title>The Global Catalogue of Microorganisms (GCM) 10K type strain sequencing project: providing services to taxonomists for standard genome sequencing and annotation.</title>
        <authorList>
            <consortium name="The Broad Institute Genomics Platform"/>
            <consortium name="The Broad Institute Genome Sequencing Center for Infectious Disease"/>
            <person name="Wu L."/>
            <person name="Ma J."/>
        </authorList>
    </citation>
    <scope>NUCLEOTIDE SEQUENCE [LARGE SCALE GENOMIC DNA]</scope>
    <source>
        <strain evidence="2">JCM 17688</strain>
    </source>
</reference>
<dbReference type="RefSeq" id="WP_344998818.1">
    <property type="nucleotide sequence ID" value="NZ_BAABFR010000072.1"/>
</dbReference>
<accession>A0ABP8K2X1</accession>
<gene>
    <name evidence="1" type="ORF">GCM10023147_37350</name>
</gene>
<evidence type="ECO:0000313" key="2">
    <source>
        <dbReference type="Proteomes" id="UP001500635"/>
    </source>
</evidence>